<dbReference type="InterPro" id="IPR050834">
    <property type="entry name" value="Glycosyltransf_2"/>
</dbReference>
<evidence type="ECO:0000259" key="1">
    <source>
        <dbReference type="Pfam" id="PF00535"/>
    </source>
</evidence>
<keyword evidence="2" id="KW-0808">Transferase</keyword>
<dbReference type="PANTHER" id="PTHR43685">
    <property type="entry name" value="GLYCOSYLTRANSFERASE"/>
    <property type="match status" value="1"/>
</dbReference>
<dbReference type="InterPro" id="IPR029044">
    <property type="entry name" value="Nucleotide-diphossugar_trans"/>
</dbReference>
<dbReference type="Pfam" id="PF00535">
    <property type="entry name" value="Glycos_transf_2"/>
    <property type="match status" value="1"/>
</dbReference>
<dbReference type="GO" id="GO:0016740">
    <property type="term" value="F:transferase activity"/>
    <property type="evidence" value="ECO:0007669"/>
    <property type="project" value="UniProtKB-KW"/>
</dbReference>
<dbReference type="EMBL" id="FXTQ01000004">
    <property type="protein sequence ID" value="SMO81985.1"/>
    <property type="molecule type" value="Genomic_DNA"/>
</dbReference>
<name>A0A521EDN3_9FLAO</name>
<dbReference type="InterPro" id="IPR001173">
    <property type="entry name" value="Glyco_trans_2-like"/>
</dbReference>
<dbReference type="Gene3D" id="3.90.550.10">
    <property type="entry name" value="Spore Coat Polysaccharide Biosynthesis Protein SpsA, Chain A"/>
    <property type="match status" value="1"/>
</dbReference>
<protein>
    <submittedName>
        <fullName evidence="2">Glycosyltransferase involved in cell wall bisynthesis</fullName>
    </submittedName>
</protein>
<dbReference type="Proteomes" id="UP000319267">
    <property type="component" value="Unassembled WGS sequence"/>
</dbReference>
<organism evidence="2 3">
    <name type="scientific">Flavobacterium nitrogenifigens</name>
    <dbReference type="NCBI Taxonomy" id="1617283"/>
    <lineage>
        <taxon>Bacteria</taxon>
        <taxon>Pseudomonadati</taxon>
        <taxon>Bacteroidota</taxon>
        <taxon>Flavobacteriia</taxon>
        <taxon>Flavobacteriales</taxon>
        <taxon>Flavobacteriaceae</taxon>
        <taxon>Flavobacterium</taxon>
    </lineage>
</organism>
<reference evidence="2 3" key="1">
    <citation type="submission" date="2017-05" db="EMBL/GenBank/DDBJ databases">
        <authorList>
            <person name="Varghese N."/>
            <person name="Submissions S."/>
        </authorList>
    </citation>
    <scope>NUCLEOTIDE SEQUENCE [LARGE SCALE GENOMIC DNA]</scope>
    <source>
        <strain evidence="2 3">DSM 29982</strain>
    </source>
</reference>
<gene>
    <name evidence="2" type="ORF">SAMN06265220_104125</name>
</gene>
<feature type="domain" description="Glycosyltransferase 2-like" evidence="1">
    <location>
        <begin position="7"/>
        <end position="89"/>
    </location>
</feature>
<keyword evidence="3" id="KW-1185">Reference proteome</keyword>
<proteinExistence type="predicted"/>
<dbReference type="PANTHER" id="PTHR43685:SF11">
    <property type="entry name" value="GLYCOSYLTRANSFERASE TAGX-RELATED"/>
    <property type="match status" value="1"/>
</dbReference>
<dbReference type="RefSeq" id="WP_111379789.1">
    <property type="nucleotide sequence ID" value="NZ_CP043612.1"/>
</dbReference>
<dbReference type="SUPFAM" id="SSF53448">
    <property type="entry name" value="Nucleotide-diphospho-sugar transferases"/>
    <property type="match status" value="1"/>
</dbReference>
<evidence type="ECO:0000313" key="3">
    <source>
        <dbReference type="Proteomes" id="UP000319267"/>
    </source>
</evidence>
<sequence>MKSKLISVITVVYNNVELIEDTIKSVLSYERDSFEYIIIDGGSTDGTVEVINKYLDEISTFITEKDKGIYDAMNKGISHSNGTFVYFINCGDRLLNLPIKELSDNISNDINCFPVELSSGKKLIPSNGFMLKLKNTLPHQGCFYKKSKDLKYDLDYKVFSDFNLNQQIYQKKGKICAFSEPVVAFHDMGGISHDKKYSKEIFKVVNNNFGVKYKFFSWIYFKNRGLIHRFKNI</sequence>
<accession>A0A521EDN3</accession>
<dbReference type="OrthoDB" id="9788101at2"/>
<evidence type="ECO:0000313" key="2">
    <source>
        <dbReference type="EMBL" id="SMO81985.1"/>
    </source>
</evidence>
<dbReference type="AlphaFoldDB" id="A0A521EDN3"/>